<dbReference type="AlphaFoldDB" id="A0A8H6SMA5"/>
<dbReference type="PANTHER" id="PTHR33129:SF3">
    <property type="entry name" value="HOT SPOT (RHS) PROTEIN, PUTATIVE-RELATED"/>
    <property type="match status" value="1"/>
</dbReference>
<dbReference type="Proteomes" id="UP000636479">
    <property type="component" value="Unassembled WGS sequence"/>
</dbReference>
<gene>
    <name evidence="1" type="ORF">MIND_00768000</name>
</gene>
<dbReference type="RefSeq" id="XP_037220016.1">
    <property type="nucleotide sequence ID" value="XM_037364372.1"/>
</dbReference>
<dbReference type="InterPro" id="IPR052980">
    <property type="entry name" value="Crinkler_effector"/>
</dbReference>
<proteinExistence type="predicted"/>
<protein>
    <submittedName>
        <fullName evidence="1">Crinkler (CRN) family protein</fullName>
    </submittedName>
</protein>
<dbReference type="PANTHER" id="PTHR33129">
    <property type="entry name" value="PROTEIN KINASE DOMAIN-CONTAINING PROTEIN-RELATED"/>
    <property type="match status" value="1"/>
</dbReference>
<keyword evidence="2" id="KW-1185">Reference proteome</keyword>
<comment type="caution">
    <text evidence="1">The sequence shown here is derived from an EMBL/GenBank/DDBJ whole genome shotgun (WGS) entry which is preliminary data.</text>
</comment>
<dbReference type="OrthoDB" id="3057520at2759"/>
<dbReference type="SUPFAM" id="SSF52540">
    <property type="entry name" value="P-loop containing nucleoside triphosphate hydrolases"/>
    <property type="match status" value="1"/>
</dbReference>
<accession>A0A8H6SMA5</accession>
<reference evidence="1" key="1">
    <citation type="submission" date="2020-05" db="EMBL/GenBank/DDBJ databases">
        <title>Mycena genomes resolve the evolution of fungal bioluminescence.</title>
        <authorList>
            <person name="Tsai I.J."/>
        </authorList>
    </citation>
    <scope>NUCLEOTIDE SEQUENCE</scope>
    <source>
        <strain evidence="1">171206Taipei</strain>
    </source>
</reference>
<name>A0A8H6SMA5_9AGAR</name>
<dbReference type="GeneID" id="59346888"/>
<evidence type="ECO:0000313" key="2">
    <source>
        <dbReference type="Proteomes" id="UP000636479"/>
    </source>
</evidence>
<organism evidence="1 2">
    <name type="scientific">Mycena indigotica</name>
    <dbReference type="NCBI Taxonomy" id="2126181"/>
    <lineage>
        <taxon>Eukaryota</taxon>
        <taxon>Fungi</taxon>
        <taxon>Dikarya</taxon>
        <taxon>Basidiomycota</taxon>
        <taxon>Agaricomycotina</taxon>
        <taxon>Agaricomycetes</taxon>
        <taxon>Agaricomycetidae</taxon>
        <taxon>Agaricales</taxon>
        <taxon>Marasmiineae</taxon>
        <taxon>Mycenaceae</taxon>
        <taxon>Mycena</taxon>
    </lineage>
</organism>
<dbReference type="InterPro" id="IPR027417">
    <property type="entry name" value="P-loop_NTPase"/>
</dbReference>
<sequence>MLLSAPFNALHQRLWPQSSNDPPASDLNPLIEPPQLTKLVKTTPILADGGRPVRYIDLRAAPELAIGELEIPLLIHANNDCAAVPFVVQDEYLLLAGHIFAQVRSETPVGTRRLWNSFFVTGHQGIGKSFFAYYLLFRLLALGQAVIFCSSVHEPAYLFDSNGARPTALAPQSKAAEEVLEGCWVILDIDDAKEWEPPSKLATLAQCIVWTSPPYEERERHFRKRFGSQTWFMRTWDEWEIMAVSNQLSLDKTILERTARLAGPVPRALWGIQMQQYDASYELTLDSAIGAVLSHWQKTNAFDARYLRPEDVYSRYDAVLRLEPRPDKNTQASQRRNFSVHFVSPYVAQRALALITRLHAVAPQLFGERLLRMVESLQPE</sequence>
<dbReference type="EMBL" id="JACAZF010000006">
    <property type="protein sequence ID" value="KAF7302016.1"/>
    <property type="molecule type" value="Genomic_DNA"/>
</dbReference>
<evidence type="ECO:0000313" key="1">
    <source>
        <dbReference type="EMBL" id="KAF7302016.1"/>
    </source>
</evidence>